<dbReference type="AlphaFoldDB" id="A0A7V0Q618"/>
<feature type="transmembrane region" description="Helical" evidence="1">
    <location>
        <begin position="27"/>
        <end position="48"/>
    </location>
</feature>
<organism evidence="2">
    <name type="scientific">candidate division WOR-3 bacterium</name>
    <dbReference type="NCBI Taxonomy" id="2052148"/>
    <lineage>
        <taxon>Bacteria</taxon>
        <taxon>Bacteria division WOR-3</taxon>
    </lineage>
</organism>
<proteinExistence type="predicted"/>
<dbReference type="InterPro" id="IPR007462">
    <property type="entry name" value="COV1-like"/>
</dbReference>
<comment type="caution">
    <text evidence="2">The sequence shown here is derived from an EMBL/GenBank/DDBJ whole genome shotgun (WGS) entry which is preliminary data.</text>
</comment>
<dbReference type="PANTHER" id="PTHR31876">
    <property type="entry name" value="COV-LIKE PROTEIN 1"/>
    <property type="match status" value="1"/>
</dbReference>
<sequence>MKTEKNMEKKKIKLKELFAKERIKEDFLTGLIVLGPALVTIYVILFILQQISYFFTGLFKFIPWIADIPYLLQVIIAFLLTLFLIYLGGALARTFIGKQLILKIERLIAKIPMISGLYNALREFTDYMFQRKKAKEKFKNVVLTSFPYEGSYVLGFLSSSTPIEIDGQKFYKVFIPTTPNPTSGWFFIMGENQIEFLDISVEEALKIVISAGIVHSQKGGVELKNGLGRKFKKIN</sequence>
<evidence type="ECO:0000313" key="2">
    <source>
        <dbReference type="EMBL" id="HDL60503.1"/>
    </source>
</evidence>
<dbReference type="EMBL" id="DRDR01000151">
    <property type="protein sequence ID" value="HDL60503.1"/>
    <property type="molecule type" value="Genomic_DNA"/>
</dbReference>
<keyword evidence="1" id="KW-0812">Transmembrane</keyword>
<gene>
    <name evidence="2" type="ORF">ENH14_03500</name>
</gene>
<evidence type="ECO:0000256" key="1">
    <source>
        <dbReference type="SAM" id="Phobius"/>
    </source>
</evidence>
<accession>A0A7V0Q618</accession>
<dbReference type="Proteomes" id="UP000886381">
    <property type="component" value="Unassembled WGS sequence"/>
</dbReference>
<dbReference type="PANTHER" id="PTHR31876:SF26">
    <property type="entry name" value="PROTEIN LIKE COV 2"/>
    <property type="match status" value="1"/>
</dbReference>
<keyword evidence="1" id="KW-1133">Transmembrane helix</keyword>
<keyword evidence="1" id="KW-0472">Membrane</keyword>
<dbReference type="Pfam" id="PF04367">
    <property type="entry name" value="DUF502"/>
    <property type="match status" value="1"/>
</dbReference>
<protein>
    <submittedName>
        <fullName evidence="2">DUF502 domain-containing protein</fullName>
    </submittedName>
</protein>
<reference evidence="2" key="1">
    <citation type="journal article" date="2020" name="mSystems">
        <title>Genome- and Community-Level Interaction Insights into Carbon Utilization and Element Cycling Functions of Hydrothermarchaeota in Hydrothermal Sediment.</title>
        <authorList>
            <person name="Zhou Z."/>
            <person name="Liu Y."/>
            <person name="Xu W."/>
            <person name="Pan J."/>
            <person name="Luo Z.H."/>
            <person name="Li M."/>
        </authorList>
    </citation>
    <scope>NUCLEOTIDE SEQUENCE [LARGE SCALE GENOMIC DNA]</scope>
    <source>
        <strain evidence="2">HyVt-28</strain>
    </source>
</reference>
<feature type="transmembrane region" description="Helical" evidence="1">
    <location>
        <begin position="68"/>
        <end position="96"/>
    </location>
</feature>
<name>A0A7V0Q618_UNCW3</name>